<feature type="region of interest" description="Disordered" evidence="1">
    <location>
        <begin position="151"/>
        <end position="173"/>
    </location>
</feature>
<evidence type="ECO:0000256" key="1">
    <source>
        <dbReference type="SAM" id="MobiDB-lite"/>
    </source>
</evidence>
<proteinExistence type="predicted"/>
<evidence type="ECO:0000313" key="3">
    <source>
        <dbReference type="EMBL" id="CAG2200941.1"/>
    </source>
</evidence>
<gene>
    <name evidence="3" type="ORF">MEDL_15581</name>
</gene>
<accession>A0A8S3QV52</accession>
<name>A0A8S3QV52_MYTED</name>
<evidence type="ECO:0000313" key="4">
    <source>
        <dbReference type="Proteomes" id="UP000683360"/>
    </source>
</evidence>
<feature type="transmembrane region" description="Helical" evidence="2">
    <location>
        <begin position="106"/>
        <end position="126"/>
    </location>
</feature>
<keyword evidence="4" id="KW-1185">Reference proteome</keyword>
<evidence type="ECO:0000256" key="2">
    <source>
        <dbReference type="SAM" id="Phobius"/>
    </source>
</evidence>
<dbReference type="EMBL" id="CAJPWZ010000800">
    <property type="protein sequence ID" value="CAG2200941.1"/>
    <property type="molecule type" value="Genomic_DNA"/>
</dbReference>
<organism evidence="3 4">
    <name type="scientific">Mytilus edulis</name>
    <name type="common">Blue mussel</name>
    <dbReference type="NCBI Taxonomy" id="6550"/>
    <lineage>
        <taxon>Eukaryota</taxon>
        <taxon>Metazoa</taxon>
        <taxon>Spiralia</taxon>
        <taxon>Lophotrochozoa</taxon>
        <taxon>Mollusca</taxon>
        <taxon>Bivalvia</taxon>
        <taxon>Autobranchia</taxon>
        <taxon>Pteriomorphia</taxon>
        <taxon>Mytilida</taxon>
        <taxon>Mytiloidea</taxon>
        <taxon>Mytilidae</taxon>
        <taxon>Mytilinae</taxon>
        <taxon>Mytilus</taxon>
    </lineage>
</organism>
<reference evidence="3" key="1">
    <citation type="submission" date="2021-03" db="EMBL/GenBank/DDBJ databases">
        <authorList>
            <person name="Bekaert M."/>
        </authorList>
    </citation>
    <scope>NUCLEOTIDE SEQUENCE</scope>
</reference>
<dbReference type="AlphaFoldDB" id="A0A8S3QV52"/>
<comment type="caution">
    <text evidence="3">The sequence shown here is derived from an EMBL/GenBank/DDBJ whole genome shotgun (WGS) entry which is preliminary data.</text>
</comment>
<keyword evidence="2" id="KW-0472">Membrane</keyword>
<keyword evidence="2" id="KW-1133">Transmembrane helix</keyword>
<sequence length="173" mass="19157">MHNAQSVAIACQSFVNAEDRLESYSGQVHPVNAEDRLEFYSGLESTVGQLHPVNAEDGLESYSGQVHPVNAEDRLESYSVQVHPVNAEDRLESYSGQVHPVNAEDIYIVLLVFIATVAGIFSIAACRQQRIHRHRRLRLSSLSPMTMRLKYSSSSVNGGKQPLLGGTDTEEEF</sequence>
<protein>
    <submittedName>
        <fullName evidence="3">Uncharacterized protein</fullName>
    </submittedName>
</protein>
<keyword evidence="2" id="KW-0812">Transmembrane</keyword>
<dbReference type="Proteomes" id="UP000683360">
    <property type="component" value="Unassembled WGS sequence"/>
</dbReference>